<evidence type="ECO:0000313" key="1">
    <source>
        <dbReference type="EMBL" id="CAB4827658.1"/>
    </source>
</evidence>
<reference evidence="1" key="1">
    <citation type="submission" date="2020-05" db="EMBL/GenBank/DDBJ databases">
        <authorList>
            <person name="Chiriac C."/>
            <person name="Salcher M."/>
            <person name="Ghai R."/>
            <person name="Kavagutti S V."/>
        </authorList>
    </citation>
    <scope>NUCLEOTIDE SEQUENCE</scope>
</reference>
<gene>
    <name evidence="1" type="ORF">UFOPK3099_01805</name>
</gene>
<organism evidence="1">
    <name type="scientific">freshwater metagenome</name>
    <dbReference type="NCBI Taxonomy" id="449393"/>
    <lineage>
        <taxon>unclassified sequences</taxon>
        <taxon>metagenomes</taxon>
        <taxon>ecological metagenomes</taxon>
    </lineage>
</organism>
<name>A0A6J7A557_9ZZZZ</name>
<accession>A0A6J7A557</accession>
<sequence length="423" mass="43856">MLLQQRLDLIVGEVRAGVEQQRSSAGHDCGGLRRTAATEQRAADVALWVFHVDAAVRNSQAVDVCAGGDDVRVAGAVTAGCPRRNRELLVTGGLNSADSDHVGIHGRAGEAARVVAVVAGGDNHHDAGLPRPLERVGQRIGGVRQRRATAVGEVEHPDLQIGGVLDDPVDASDDLRDIGGASVVANLDRHDACARSNTFEPLRVLLGELRVRARSVSGDDAGDVRAVAEVVVVGGLGDTGFGGEVDQGNHLGVVRKSRNGGDTGVDDSNVDAFAGIALVPEIACADLVDDVVHRAERQPGAGPVGVCLLSGSGAEANGGQQYCPQGSQPVVSCEPWCVHPGISLRCSARVIRLHGCTHIGLGGCFGPSRLELERESGTCSANLPQELTVRGVGRNFVVRARSERPLPGVAPIRPVPPVRSSAG</sequence>
<protein>
    <submittedName>
        <fullName evidence="1">Unannotated protein</fullName>
    </submittedName>
</protein>
<proteinExistence type="predicted"/>
<dbReference type="AlphaFoldDB" id="A0A6J7A557"/>
<dbReference type="EMBL" id="CAFAAV010000147">
    <property type="protein sequence ID" value="CAB4827658.1"/>
    <property type="molecule type" value="Genomic_DNA"/>
</dbReference>